<dbReference type="Proteomes" id="UP001236748">
    <property type="component" value="Chromosome"/>
</dbReference>
<sequence length="117" mass="13275">MQIEVINDQNLENEIAEMPVASPDLLNSIRELIRQLQRPAVAAEHELWTSQDIAAYLKLSAYTVERRVVVQASFPASVQPCSTGVKAAKRWFAGEVITWLRQHRARLPVARRSRQIA</sequence>
<evidence type="ECO:0000313" key="2">
    <source>
        <dbReference type="Proteomes" id="UP001236748"/>
    </source>
</evidence>
<dbReference type="RefSeq" id="WP_305388223.1">
    <property type="nucleotide sequence ID" value="NZ_CP117450.1"/>
</dbReference>
<keyword evidence="2" id="KW-1185">Reference proteome</keyword>
<proteinExistence type="predicted"/>
<reference evidence="1 2" key="1">
    <citation type="submission" date="2023-02" db="EMBL/GenBank/DDBJ databases">
        <title>Evolution of Hrp T3SS in non-pathogenic Pseudomonas fluorescens.</title>
        <authorList>
            <person name="Liao K."/>
            <person name="Wei H."/>
            <person name="Gu Y."/>
        </authorList>
    </citation>
    <scope>NUCLEOTIDE SEQUENCE [LARGE SCALE GENOMIC DNA]</scope>
    <source>
        <strain evidence="1 2">FP2043</strain>
    </source>
</reference>
<name>A0ABY9FS15_9PSED</name>
<evidence type="ECO:0000313" key="1">
    <source>
        <dbReference type="EMBL" id="WLH06114.1"/>
    </source>
</evidence>
<evidence type="ECO:0008006" key="3">
    <source>
        <dbReference type="Google" id="ProtNLM"/>
    </source>
</evidence>
<organism evidence="1 2">
    <name type="scientific">Pseudomonas lurida</name>
    <dbReference type="NCBI Taxonomy" id="244566"/>
    <lineage>
        <taxon>Bacteria</taxon>
        <taxon>Pseudomonadati</taxon>
        <taxon>Pseudomonadota</taxon>
        <taxon>Gammaproteobacteria</taxon>
        <taxon>Pseudomonadales</taxon>
        <taxon>Pseudomonadaceae</taxon>
        <taxon>Pseudomonas</taxon>
    </lineage>
</organism>
<dbReference type="EMBL" id="CP117450">
    <property type="protein sequence ID" value="WLH06114.1"/>
    <property type="molecule type" value="Genomic_DNA"/>
</dbReference>
<gene>
    <name evidence="1" type="ORF">PSH67_25340</name>
</gene>
<accession>A0ABY9FS15</accession>
<protein>
    <recommendedName>
        <fullName evidence="3">DNA-binding protein</fullName>
    </recommendedName>
</protein>